<name>A0A4V3SAC0_9HYME</name>
<evidence type="ECO:0000313" key="4">
    <source>
        <dbReference type="Proteomes" id="UP000310200"/>
    </source>
</evidence>
<sequence length="359" mass="39777">MFVKTGASKATKETTVSLEFLGSREEKVREDLQELPELLDQRLKDHISKATKETTVSLEFLGSREEKVREDLQELPELLDQRLKDHISSLDELKALRELKQLKELQEQLGVAAATRGPLESTTKIVPGAVTFQNTEAMTKMSSVSPVGTLAYIIDEQALLVRVNNGWQYIALGSLLPITTPAPPTTSPPPANPPFEASNLINQIPVKADGTGLRMAALNEPFTGDMHGIRGADYACYRQARRAGLRGTFRAFLSSRVQNVDSIVRLGDRDLPIVNIKGDVLFNSWKEMFNGNGAYFSQNPRIYSFNGKNILTDFAWPEKVAWHGSHKLGDRAMDTYCDAWHSSSSDRYGLGSPLTGGRL</sequence>
<dbReference type="Gene3D" id="3.40.1620.70">
    <property type="match status" value="1"/>
</dbReference>
<organism evidence="3 4">
    <name type="scientific">Temnothorax longispinosus</name>
    <dbReference type="NCBI Taxonomy" id="300112"/>
    <lineage>
        <taxon>Eukaryota</taxon>
        <taxon>Metazoa</taxon>
        <taxon>Ecdysozoa</taxon>
        <taxon>Arthropoda</taxon>
        <taxon>Hexapoda</taxon>
        <taxon>Insecta</taxon>
        <taxon>Pterygota</taxon>
        <taxon>Neoptera</taxon>
        <taxon>Endopterygota</taxon>
        <taxon>Hymenoptera</taxon>
        <taxon>Apocrita</taxon>
        <taxon>Aculeata</taxon>
        <taxon>Formicoidea</taxon>
        <taxon>Formicidae</taxon>
        <taxon>Myrmicinae</taxon>
        <taxon>Temnothorax</taxon>
    </lineage>
</organism>
<evidence type="ECO:0000313" key="3">
    <source>
        <dbReference type="EMBL" id="TGZ48304.1"/>
    </source>
</evidence>
<comment type="caution">
    <text evidence="3">The sequence shown here is derived from an EMBL/GenBank/DDBJ whole genome shotgun (WGS) entry which is preliminary data.</text>
</comment>
<dbReference type="GO" id="GO:0005581">
    <property type="term" value="C:collagen trimer"/>
    <property type="evidence" value="ECO:0007669"/>
    <property type="project" value="UniProtKB-KW"/>
</dbReference>
<keyword evidence="3" id="KW-0176">Collagen</keyword>
<accession>A0A4V3SAC0</accession>
<dbReference type="InterPro" id="IPR045463">
    <property type="entry name" value="XV/XVIII_trimerization_dom"/>
</dbReference>
<dbReference type="InterPro" id="IPR010515">
    <property type="entry name" value="Collagenase_NC10/endostatin"/>
</dbReference>
<dbReference type="CDD" id="cd00247">
    <property type="entry name" value="Endostatin-like"/>
    <property type="match status" value="1"/>
</dbReference>
<dbReference type="STRING" id="300112.A0A4V3SAC0"/>
<dbReference type="InterPro" id="IPR016187">
    <property type="entry name" value="CTDL_fold"/>
</dbReference>
<dbReference type="Gene3D" id="3.10.100.10">
    <property type="entry name" value="Mannose-Binding Protein A, subunit A"/>
    <property type="match status" value="1"/>
</dbReference>
<dbReference type="Pfam" id="PF20010">
    <property type="entry name" value="Collagen_trimer"/>
    <property type="match status" value="1"/>
</dbReference>
<keyword evidence="4" id="KW-1185">Reference proteome</keyword>
<feature type="domain" description="Collagen type XV/XVIII trimerization" evidence="2">
    <location>
        <begin position="129"/>
        <end position="177"/>
    </location>
</feature>
<evidence type="ECO:0000259" key="1">
    <source>
        <dbReference type="Pfam" id="PF06482"/>
    </source>
</evidence>
<proteinExistence type="predicted"/>
<dbReference type="Proteomes" id="UP000310200">
    <property type="component" value="Unassembled WGS sequence"/>
</dbReference>
<dbReference type="EMBL" id="QBLH01002502">
    <property type="protein sequence ID" value="TGZ48304.1"/>
    <property type="molecule type" value="Genomic_DNA"/>
</dbReference>
<protein>
    <submittedName>
        <fullName evidence="3">Collagen alpha-1(XV) chain</fullName>
    </submittedName>
</protein>
<dbReference type="Pfam" id="PF06482">
    <property type="entry name" value="Endostatin"/>
    <property type="match status" value="1"/>
</dbReference>
<feature type="non-terminal residue" evidence="3">
    <location>
        <position position="359"/>
    </location>
</feature>
<dbReference type="AlphaFoldDB" id="A0A4V3SAC0"/>
<feature type="domain" description="Collagenase NC10/endostatin" evidence="1">
    <location>
        <begin position="213"/>
        <end position="359"/>
    </location>
</feature>
<reference evidence="3 4" key="1">
    <citation type="journal article" date="2019" name="Philos. Trans. R. Soc. Lond., B, Biol. Sci.">
        <title>Ant behaviour and brain gene expression of defending hosts depend on the ecological success of the intruding social parasite.</title>
        <authorList>
            <person name="Kaur R."/>
            <person name="Stoldt M."/>
            <person name="Jongepier E."/>
            <person name="Feldmeyer B."/>
            <person name="Menzel F."/>
            <person name="Bornberg-Bauer E."/>
            <person name="Foitzik S."/>
        </authorList>
    </citation>
    <scope>NUCLEOTIDE SEQUENCE [LARGE SCALE GENOMIC DNA]</scope>
    <source>
        <tissue evidence="3">Whole body</tissue>
    </source>
</reference>
<evidence type="ECO:0000259" key="2">
    <source>
        <dbReference type="Pfam" id="PF20010"/>
    </source>
</evidence>
<dbReference type="SUPFAM" id="SSF56436">
    <property type="entry name" value="C-type lectin-like"/>
    <property type="match status" value="1"/>
</dbReference>
<gene>
    <name evidence="3" type="ORF">DBV15_09336</name>
</gene>
<dbReference type="InterPro" id="IPR016186">
    <property type="entry name" value="C-type_lectin-like/link_sf"/>
</dbReference>